<evidence type="ECO:0000313" key="4">
    <source>
        <dbReference type="Proteomes" id="UP001597375"/>
    </source>
</evidence>
<comment type="caution">
    <text evidence="3">The sequence shown here is derived from an EMBL/GenBank/DDBJ whole genome shotgun (WGS) entry which is preliminary data.</text>
</comment>
<dbReference type="NCBIfam" id="TIGR02595">
    <property type="entry name" value="PEP_CTERM"/>
    <property type="match status" value="1"/>
</dbReference>
<gene>
    <name evidence="3" type="ORF">ACFSSA_02035</name>
</gene>
<evidence type="ECO:0000256" key="1">
    <source>
        <dbReference type="SAM" id="SignalP"/>
    </source>
</evidence>
<proteinExistence type="predicted"/>
<evidence type="ECO:0000313" key="3">
    <source>
        <dbReference type="EMBL" id="MFD2255443.1"/>
    </source>
</evidence>
<feature type="domain" description="Ice-binding protein C-terminal" evidence="2">
    <location>
        <begin position="229"/>
        <end position="252"/>
    </location>
</feature>
<dbReference type="RefSeq" id="WP_386818102.1">
    <property type="nucleotide sequence ID" value="NZ_JBHUIT010000002.1"/>
</dbReference>
<reference evidence="4" key="1">
    <citation type="journal article" date="2019" name="Int. J. Syst. Evol. Microbiol.">
        <title>The Global Catalogue of Microorganisms (GCM) 10K type strain sequencing project: providing services to taxonomists for standard genome sequencing and annotation.</title>
        <authorList>
            <consortium name="The Broad Institute Genomics Platform"/>
            <consortium name="The Broad Institute Genome Sequencing Center for Infectious Disease"/>
            <person name="Wu L."/>
            <person name="Ma J."/>
        </authorList>
    </citation>
    <scope>NUCLEOTIDE SEQUENCE [LARGE SCALE GENOMIC DNA]</scope>
    <source>
        <strain evidence="4">CGMCC 4.7106</strain>
    </source>
</reference>
<evidence type="ECO:0000259" key="2">
    <source>
        <dbReference type="Pfam" id="PF07589"/>
    </source>
</evidence>
<name>A0ABW5D303_9BACT</name>
<accession>A0ABW5D303</accession>
<sequence length="252" mass="25946">MSLLFPAVALLATSFANGALIVNGDFSTATSSKSGTGVDTNTAEFRDVDQGWIFKGGWTIDGTTGTATKAGSNGNFAFAQINSIGSETGSSLKFQLDWVPSATATGTELNLNYQIVAWRGSSAPSADDDMFRFINGSSNGVGGLNGTVVDLLDGSSGTGNYNNADFGVFTGTAGVNTTFSTNIDLSAYLEANNDISKFQYIGVRLNMGAASASTTAVGSLVDNVSLSVVPEPSSAVLTLGGVGMLALRRRRR</sequence>
<keyword evidence="4" id="KW-1185">Reference proteome</keyword>
<dbReference type="EMBL" id="JBHUIT010000002">
    <property type="protein sequence ID" value="MFD2255443.1"/>
    <property type="molecule type" value="Genomic_DNA"/>
</dbReference>
<keyword evidence="1" id="KW-0732">Signal</keyword>
<dbReference type="Proteomes" id="UP001597375">
    <property type="component" value="Unassembled WGS sequence"/>
</dbReference>
<feature type="signal peptide" evidence="1">
    <location>
        <begin position="1"/>
        <end position="18"/>
    </location>
</feature>
<feature type="chain" id="PRO_5045890695" evidence="1">
    <location>
        <begin position="19"/>
        <end position="252"/>
    </location>
</feature>
<dbReference type="Pfam" id="PF07589">
    <property type="entry name" value="PEP-CTERM"/>
    <property type="match status" value="1"/>
</dbReference>
<dbReference type="InterPro" id="IPR013424">
    <property type="entry name" value="Ice-binding_C"/>
</dbReference>
<organism evidence="3 4">
    <name type="scientific">Luteolibacter algae</name>
    <dbReference type="NCBI Taxonomy" id="454151"/>
    <lineage>
        <taxon>Bacteria</taxon>
        <taxon>Pseudomonadati</taxon>
        <taxon>Verrucomicrobiota</taxon>
        <taxon>Verrucomicrobiia</taxon>
        <taxon>Verrucomicrobiales</taxon>
        <taxon>Verrucomicrobiaceae</taxon>
        <taxon>Luteolibacter</taxon>
    </lineage>
</organism>
<protein>
    <submittedName>
        <fullName evidence="3">PEP-CTERM sorting domain-containing protein</fullName>
    </submittedName>
</protein>